<gene>
    <name evidence="1" type="ORF">DNTS_000588</name>
</gene>
<dbReference type="EMBL" id="SRMA01026778">
    <property type="protein sequence ID" value="TRY69810.1"/>
    <property type="molecule type" value="Genomic_DNA"/>
</dbReference>
<keyword evidence="2" id="KW-1185">Reference proteome</keyword>
<proteinExistence type="predicted"/>
<reference evidence="1 2" key="1">
    <citation type="journal article" date="2019" name="Sci. Data">
        <title>Hybrid genome assembly and annotation of Danionella translucida.</title>
        <authorList>
            <person name="Kadobianskyi M."/>
            <person name="Schulze L."/>
            <person name="Schuelke M."/>
            <person name="Judkewitz B."/>
        </authorList>
    </citation>
    <scope>NUCLEOTIDE SEQUENCE [LARGE SCALE GENOMIC DNA]</scope>
    <source>
        <strain evidence="1 2">Bolton</strain>
    </source>
</reference>
<name>A0A553NWJ9_9TELE</name>
<dbReference type="AlphaFoldDB" id="A0A553NWJ9"/>
<evidence type="ECO:0000313" key="1">
    <source>
        <dbReference type="EMBL" id="TRY69810.1"/>
    </source>
</evidence>
<comment type="caution">
    <text evidence="1">The sequence shown here is derived from an EMBL/GenBank/DDBJ whole genome shotgun (WGS) entry which is preliminary data.</text>
</comment>
<dbReference type="Proteomes" id="UP000316079">
    <property type="component" value="Unassembled WGS sequence"/>
</dbReference>
<dbReference type="OrthoDB" id="6244967at2759"/>
<sequence length="156" mass="18126">MNQKKTLRCFFLIIKKKHSVTGAKADRALETLRKTVLPKRKTFGVSLGHNNNIVIEDDKEKQNDSEWFGFVPSEKQYSNRKEKKLMVMKQEESWERVGEMMQRIKLGPLMFTVLYQTFTSDSSLFTAKPSQHGYVWTCVRGHNMPSFSLELACLCL</sequence>
<evidence type="ECO:0000313" key="2">
    <source>
        <dbReference type="Proteomes" id="UP000316079"/>
    </source>
</evidence>
<accession>A0A553NWJ9</accession>
<organism evidence="1 2">
    <name type="scientific">Danionella cerebrum</name>
    <dbReference type="NCBI Taxonomy" id="2873325"/>
    <lineage>
        <taxon>Eukaryota</taxon>
        <taxon>Metazoa</taxon>
        <taxon>Chordata</taxon>
        <taxon>Craniata</taxon>
        <taxon>Vertebrata</taxon>
        <taxon>Euteleostomi</taxon>
        <taxon>Actinopterygii</taxon>
        <taxon>Neopterygii</taxon>
        <taxon>Teleostei</taxon>
        <taxon>Ostariophysi</taxon>
        <taxon>Cypriniformes</taxon>
        <taxon>Danionidae</taxon>
        <taxon>Danioninae</taxon>
        <taxon>Danionella</taxon>
    </lineage>
</organism>
<protein>
    <submittedName>
        <fullName evidence="1">Uncharacterized protein</fullName>
    </submittedName>
</protein>